<evidence type="ECO:0000259" key="10">
    <source>
        <dbReference type="PROSITE" id="PS50004"/>
    </source>
</evidence>
<evidence type="ECO:0000313" key="15">
    <source>
        <dbReference type="EMBL" id="CAF0924742.1"/>
    </source>
</evidence>
<comment type="similarity">
    <text evidence="7">Belongs to the WD repeat PROPPIN family.</text>
</comment>
<dbReference type="Pfam" id="PF00168">
    <property type="entry name" value="C2"/>
    <property type="match status" value="1"/>
</dbReference>
<evidence type="ECO:0000256" key="4">
    <source>
        <dbReference type="ARBA" id="ARBA00022737"/>
    </source>
</evidence>
<evidence type="ECO:0008006" key="18">
    <source>
        <dbReference type="Google" id="ProtNLM"/>
    </source>
</evidence>
<dbReference type="GO" id="GO:0005942">
    <property type="term" value="C:phosphatidylinositol 3-kinase complex"/>
    <property type="evidence" value="ECO:0007669"/>
    <property type="project" value="TreeGrafter"/>
</dbReference>
<dbReference type="InterPro" id="IPR001680">
    <property type="entry name" value="WD40_rpt"/>
</dbReference>
<dbReference type="InterPro" id="IPR042236">
    <property type="entry name" value="PI3K_accessory_sf"/>
</dbReference>
<feature type="domain" description="C2" evidence="10">
    <location>
        <begin position="1537"/>
        <end position="1655"/>
    </location>
</feature>
<sequence length="2009" mass="231114">MTSSEFVFSNNHHPRLSNAPRFNLPVPSNVNGTDDLRRSASCATTPTSTSPANFYTPLPVPQIRFPQPNMFAFPRYAAPPAPALTRKPIHFKPPEQDILDKNFFRTFNMEQKEDNSEKINTANPAASTYSPSDSSNLIDMTIDPPSATLLTGNVFELFDPLQQPNRPRSWPAKLNEAGTTTSTPPFVTPTSEASPTSLAGGLPKSPEASSTSSYPHPIKLRLKLTTFPEIQSFSRVVQQIRNEAQTEQVSANEIFYCKRVQRLTAQHLEQKQLPVTLHIFVDGAKEPIRLTKISLQSTVAHILFQLLEITRFDYDRSILKLRAREEYLRNEDVLCDIEYVYDCINSLKQLQFVLVQKPTYSSQNQEEQTNYASFEQFYLDQQEKTHHTLTSSLDIPTGSPTTKKSRSSHGLSSLHRTKSLNTTKQAAYSHQAHIAHSSNAPFLASDPRWLNEFRKDINHILSQIEQRFNRLVISQQSKLSISEQIKTINELIGFIRNIQVTCSYIESSLIVEKQRELKIYADQLIRKSQTNREQQLSPNTHQNLTRLLYDLLITLVNYIQTYCYAYLIPYEVELYDNENQTINIEQLKYPPTTEPVIPRPITESSDPFSVYIDSLFSIPPDSSIKTLRVVVRLCYGNETKARGMSEAKSTVRDSYHSENVSLKPQVRFDQWISFDDACHCALQREALLLFEVFASFADELELSSSHFYEVFDGVPMRLIGWCSQALFDDDHHLITGERYLGVFDAVTTSRTGFYSLRNVFERNCPILSVSFLDQAFVLPEVQARNDMHTVNFNEISRDKQEILSRLLKRPSLLLVDHSVMIVNDHRKQTFPMNTSDEEREFSIDECHFLWSHRHVVIRKSYALPKLLKSRTVWDYPSLIDIYALLNEVTHDRTVDEIESLELLLPAFPDMHIREFAYRSLISCLTPADLLIYLPQLLQIIKFDYTYSSILIEYLLKQSLNDHCLAHKLYWHLRQLLITEHLHYIRYYYLFLSLLYVLDDNFRAELQHEYDLCLNLKRIGVKLKGYKSSNKGNFLVEQFKEINNEFFQSRKLTCRLPCQFNFMTNNLDIPSCSFYNSLTVPIKLVFNPTDSSCEKYYSIYKIGDDLRQDQIVLQLFSCMDRIWKGNDFDFRLSLFNVVQTQERCGFIEMVTESETLREIESRSGTIKGSFGESALYDWLRLHNTTEREFRTAIENLTYSCAAYCVATYILGIGDRHNDNIMVKQSGHLFHIDFGKYLGDTQKFGWFNRDRAPFVFTKQMLYAMSDGGTSNDALHRFVDLCCNAFCTIRQNSSLLLLLLSHLCSSNVANLNYDAVRFVYDRLSPSATYADSITNFTELIVDSLNSTWTTLNFLIHAFAQTTSSASSSNAIPMGSTLSFVPKTYTIATDGKIKCGQVVSYEKRTHPNKHYVYKVRVERENLNDSTMIHYQNSKSLYSTYHYRTYNEFYEFFERLNKQFPLVNLDLKFTRQAEDKMVAQRRVSDINDFLGKLFHLTTEVIESDLVITFFHQIQQDQQINDTKEKSHDDFASRSMYDNPSNSQTKIRIQLRYDAGKLFVMVRYANNLPLISGNDPNPYCKCYLFPDECKSTKQKGKTIMNTRNPIFNDTFTYQMELSEIQKRLLRVSVWNNVLTSGNRALGEVDIVLSQIDWSKENARDYTFSSSIDTYFMSMYRYPRTTTDVLSLRFNQDSSCFICATSDGIRIFNVEPFAQKSFLDVDRVTYAEMLYRTNLIAYVPADRVTGLPSNVVNVYDDERKTHVLELCFSLPVVSIRMSRTRLIVVLVSKVHIFSFPNQCRLLHTIETRDNPRGLCELSNNDGSLLVFPFNAKVKGGFVQFLNMNGIENDMSYNPRIIQAHTSELAAIALNPVGTLLATASKRGTLIRVFSTTGLCEKLYEFRRGSDTADIHSIAFSFDSSFLCVSSDKGTVHLYGIRDPKLNRMVSIQHALNEAFGDLCSFKVAIEWPCICAFSGPSHVVAASFDGTFHKHIFTTDGKCNREEFELYLDGMDGCDF</sequence>
<comment type="subcellular location">
    <subcellularLocation>
        <location evidence="1">Cytoplasmic vesicle</location>
        <location evidence="1">Autophagosome</location>
    </subcellularLocation>
</comment>
<dbReference type="PROSITE" id="PS50195">
    <property type="entry name" value="PX"/>
    <property type="match status" value="1"/>
</dbReference>
<evidence type="ECO:0000313" key="17">
    <source>
        <dbReference type="Proteomes" id="UP000663828"/>
    </source>
</evidence>
<dbReference type="OrthoDB" id="67688at2759"/>
<reference evidence="16" key="1">
    <citation type="submission" date="2021-02" db="EMBL/GenBank/DDBJ databases">
        <authorList>
            <person name="Nowell W R."/>
        </authorList>
    </citation>
    <scope>NUCLEOTIDE SEQUENCE</scope>
</reference>
<dbReference type="InterPro" id="IPR011009">
    <property type="entry name" value="Kinase-like_dom_sf"/>
</dbReference>
<feature type="domain" description="PIK helical" evidence="13">
    <location>
        <begin position="815"/>
        <end position="996"/>
    </location>
</feature>
<dbReference type="InterPro" id="IPR018936">
    <property type="entry name" value="PI3/4_kinase_CS"/>
</dbReference>
<dbReference type="GO" id="GO:0035005">
    <property type="term" value="F:1-phosphatidylinositol-4-phosphate 3-kinase activity"/>
    <property type="evidence" value="ECO:0007669"/>
    <property type="project" value="TreeGrafter"/>
</dbReference>
<feature type="region of interest" description="Disordered" evidence="9">
    <location>
        <begin position="160"/>
        <end position="214"/>
    </location>
</feature>
<dbReference type="InterPro" id="IPR000008">
    <property type="entry name" value="C2_dom"/>
</dbReference>
<feature type="compositionally biased region" description="Polar residues" evidence="9">
    <location>
        <begin position="118"/>
        <end position="133"/>
    </location>
</feature>
<protein>
    <recommendedName>
        <fullName evidence="18">Phosphatidylinositol-4-phosphate 3-kinase</fullName>
    </recommendedName>
</protein>
<dbReference type="PANTHER" id="PTHR10048">
    <property type="entry name" value="PHOSPHATIDYLINOSITOL KINASE"/>
    <property type="match status" value="1"/>
</dbReference>
<keyword evidence="3" id="KW-0808">Transferase</keyword>
<dbReference type="GO" id="GO:0005776">
    <property type="term" value="C:autophagosome"/>
    <property type="evidence" value="ECO:0007669"/>
    <property type="project" value="UniProtKB-SubCell"/>
</dbReference>
<evidence type="ECO:0000256" key="3">
    <source>
        <dbReference type="ARBA" id="ARBA00022679"/>
    </source>
</evidence>
<dbReference type="Proteomes" id="UP000663828">
    <property type="component" value="Unassembled WGS sequence"/>
</dbReference>
<dbReference type="SMART" id="SM00312">
    <property type="entry name" value="PX"/>
    <property type="match status" value="1"/>
</dbReference>
<dbReference type="InterPro" id="IPR035892">
    <property type="entry name" value="C2_domain_sf"/>
</dbReference>
<dbReference type="Gene3D" id="1.10.1070.11">
    <property type="entry name" value="Phosphatidylinositol 3-/4-kinase, catalytic domain"/>
    <property type="match status" value="1"/>
</dbReference>
<dbReference type="PANTHER" id="PTHR10048:SF14">
    <property type="entry name" value="LD28067P"/>
    <property type="match status" value="1"/>
</dbReference>
<comment type="caution">
    <text evidence="16">The sequence shown here is derived from an EMBL/GenBank/DDBJ whole genome shotgun (WGS) entry which is preliminary data.</text>
</comment>
<keyword evidence="5" id="KW-0418">Kinase</keyword>
<dbReference type="InterPro" id="IPR036871">
    <property type="entry name" value="PX_dom_sf"/>
</dbReference>
<dbReference type="GO" id="GO:0048015">
    <property type="term" value="P:phosphatidylinositol-mediated signaling"/>
    <property type="evidence" value="ECO:0007669"/>
    <property type="project" value="TreeGrafter"/>
</dbReference>
<feature type="region of interest" description="Disordered" evidence="9">
    <location>
        <begin position="1516"/>
        <end position="1535"/>
    </location>
</feature>
<feature type="compositionally biased region" description="Low complexity" evidence="9">
    <location>
        <begin position="179"/>
        <end position="191"/>
    </location>
</feature>
<dbReference type="Gene3D" id="3.30.1010.10">
    <property type="entry name" value="Phosphatidylinositol 3-kinase Catalytic Subunit, Chain A, domain 4"/>
    <property type="match status" value="1"/>
</dbReference>
<feature type="compositionally biased region" description="Polar residues" evidence="9">
    <location>
        <begin position="389"/>
        <end position="401"/>
    </location>
</feature>
<evidence type="ECO:0000259" key="11">
    <source>
        <dbReference type="PROSITE" id="PS50195"/>
    </source>
</evidence>
<feature type="domain" description="PX" evidence="11">
    <location>
        <begin position="1387"/>
        <end position="1512"/>
    </location>
</feature>
<dbReference type="Pfam" id="PF00613">
    <property type="entry name" value="PI3Ka"/>
    <property type="match status" value="1"/>
</dbReference>
<comment type="similarity">
    <text evidence="8">Belongs to the PI3/PI4-kinase family.</text>
</comment>
<evidence type="ECO:0000256" key="7">
    <source>
        <dbReference type="ARBA" id="ARBA00025740"/>
    </source>
</evidence>
<dbReference type="GO" id="GO:0043491">
    <property type="term" value="P:phosphatidylinositol 3-kinase/protein kinase B signal transduction"/>
    <property type="evidence" value="ECO:0007669"/>
    <property type="project" value="TreeGrafter"/>
</dbReference>
<dbReference type="InterPro" id="IPR001683">
    <property type="entry name" value="PX_dom"/>
</dbReference>
<organism evidence="16 17">
    <name type="scientific">Adineta ricciae</name>
    <name type="common">Rotifer</name>
    <dbReference type="NCBI Taxonomy" id="249248"/>
    <lineage>
        <taxon>Eukaryota</taxon>
        <taxon>Metazoa</taxon>
        <taxon>Spiralia</taxon>
        <taxon>Gnathifera</taxon>
        <taxon>Rotifera</taxon>
        <taxon>Eurotatoria</taxon>
        <taxon>Bdelloidea</taxon>
        <taxon>Adinetida</taxon>
        <taxon>Adinetidae</taxon>
        <taxon>Adineta</taxon>
    </lineage>
</organism>
<dbReference type="Pfam" id="PF00454">
    <property type="entry name" value="PI3_PI4_kinase"/>
    <property type="match status" value="1"/>
</dbReference>
<evidence type="ECO:0000259" key="13">
    <source>
        <dbReference type="PROSITE" id="PS51545"/>
    </source>
</evidence>
<keyword evidence="17" id="KW-1185">Reference proteome</keyword>
<evidence type="ECO:0000256" key="9">
    <source>
        <dbReference type="SAM" id="MobiDB-lite"/>
    </source>
</evidence>
<evidence type="ECO:0000256" key="1">
    <source>
        <dbReference type="ARBA" id="ARBA00004419"/>
    </source>
</evidence>
<dbReference type="GO" id="GO:0016477">
    <property type="term" value="P:cell migration"/>
    <property type="evidence" value="ECO:0007669"/>
    <property type="project" value="TreeGrafter"/>
</dbReference>
<name>A0A815HDE7_ADIRI</name>
<dbReference type="Gene3D" id="2.60.40.150">
    <property type="entry name" value="C2 domain"/>
    <property type="match status" value="2"/>
</dbReference>
<dbReference type="InterPro" id="IPR015433">
    <property type="entry name" value="PI3/4_kinase"/>
</dbReference>
<feature type="domain" description="C2 PI3K-type" evidence="14">
    <location>
        <begin position="604"/>
        <end position="779"/>
    </location>
</feature>
<dbReference type="PROSITE" id="PS51545">
    <property type="entry name" value="PIK_HELICAL"/>
    <property type="match status" value="1"/>
</dbReference>
<dbReference type="InterPro" id="IPR000403">
    <property type="entry name" value="PI3/4_kinase_cat_dom"/>
</dbReference>
<evidence type="ECO:0000256" key="5">
    <source>
        <dbReference type="ARBA" id="ARBA00022777"/>
    </source>
</evidence>
<dbReference type="SMART" id="SM00145">
    <property type="entry name" value="PI3Ka"/>
    <property type="match status" value="1"/>
</dbReference>
<dbReference type="PROSITE" id="PS00916">
    <property type="entry name" value="PI3_4_KINASE_2"/>
    <property type="match status" value="1"/>
</dbReference>
<dbReference type="InterPro" id="IPR036940">
    <property type="entry name" value="PI3/4_kinase_cat_sf"/>
</dbReference>
<keyword evidence="4" id="KW-0677">Repeat</keyword>
<evidence type="ECO:0000256" key="8">
    <source>
        <dbReference type="PROSITE-ProRule" id="PRU00880"/>
    </source>
</evidence>
<dbReference type="Gene3D" id="3.30.1520.10">
    <property type="entry name" value="Phox-like domain"/>
    <property type="match status" value="1"/>
</dbReference>
<dbReference type="SUPFAM" id="SSF56112">
    <property type="entry name" value="Protein kinase-like (PK-like)"/>
    <property type="match status" value="1"/>
</dbReference>
<dbReference type="Gene3D" id="2.130.10.10">
    <property type="entry name" value="YVTN repeat-like/Quinoprotein amine dehydrogenase"/>
    <property type="match status" value="1"/>
</dbReference>
<keyword evidence="2" id="KW-0853">WD repeat</keyword>
<proteinExistence type="inferred from homology"/>
<dbReference type="SUPFAM" id="SSF64268">
    <property type="entry name" value="PX domain"/>
    <property type="match status" value="1"/>
</dbReference>
<dbReference type="Proteomes" id="UP000663852">
    <property type="component" value="Unassembled WGS sequence"/>
</dbReference>
<dbReference type="SMART" id="SM00239">
    <property type="entry name" value="C2"/>
    <property type="match status" value="1"/>
</dbReference>
<dbReference type="InterPro" id="IPR001263">
    <property type="entry name" value="PI3K_accessory_dom"/>
</dbReference>
<evidence type="ECO:0000313" key="16">
    <source>
        <dbReference type="EMBL" id="CAF1350034.1"/>
    </source>
</evidence>
<dbReference type="PROSITE" id="PS51547">
    <property type="entry name" value="C2_PI3K"/>
    <property type="match status" value="1"/>
</dbReference>
<dbReference type="GO" id="GO:0035091">
    <property type="term" value="F:phosphatidylinositol binding"/>
    <property type="evidence" value="ECO:0007669"/>
    <property type="project" value="InterPro"/>
</dbReference>
<dbReference type="PROSITE" id="PS50004">
    <property type="entry name" value="C2"/>
    <property type="match status" value="1"/>
</dbReference>
<dbReference type="Gene3D" id="1.25.40.70">
    <property type="entry name" value="Phosphatidylinositol 3-kinase, accessory domain (PIK)"/>
    <property type="match status" value="1"/>
</dbReference>
<dbReference type="SUPFAM" id="SSF49562">
    <property type="entry name" value="C2 domain (Calcium/lipid-binding domain, CaLB)"/>
    <property type="match status" value="2"/>
</dbReference>
<dbReference type="Gene3D" id="3.10.20.770">
    <property type="match status" value="1"/>
</dbReference>
<evidence type="ECO:0000256" key="2">
    <source>
        <dbReference type="ARBA" id="ARBA00022574"/>
    </source>
</evidence>
<dbReference type="SUPFAM" id="SSF48371">
    <property type="entry name" value="ARM repeat"/>
    <property type="match status" value="1"/>
</dbReference>
<dbReference type="InterPro" id="IPR048720">
    <property type="entry name" value="PROPPIN"/>
</dbReference>
<feature type="compositionally biased region" description="Basic and acidic residues" evidence="9">
    <location>
        <begin position="1516"/>
        <end position="1526"/>
    </location>
</feature>
<dbReference type="SMART" id="SM00320">
    <property type="entry name" value="WD40"/>
    <property type="match status" value="3"/>
</dbReference>
<dbReference type="SUPFAM" id="SSF50978">
    <property type="entry name" value="WD40 repeat-like"/>
    <property type="match status" value="1"/>
</dbReference>
<keyword evidence="6" id="KW-0072">Autophagy</keyword>
<dbReference type="SMART" id="SM00146">
    <property type="entry name" value="PI3Kc"/>
    <property type="match status" value="1"/>
</dbReference>
<evidence type="ECO:0000259" key="12">
    <source>
        <dbReference type="PROSITE" id="PS50290"/>
    </source>
</evidence>
<dbReference type="InterPro" id="IPR016024">
    <property type="entry name" value="ARM-type_fold"/>
</dbReference>
<feature type="region of interest" description="Disordered" evidence="9">
    <location>
        <begin position="389"/>
        <end position="416"/>
    </location>
</feature>
<dbReference type="EMBL" id="CAJNOJ010000039">
    <property type="protein sequence ID" value="CAF0924742.1"/>
    <property type="molecule type" value="Genomic_DNA"/>
</dbReference>
<dbReference type="EMBL" id="CAJNOR010002863">
    <property type="protein sequence ID" value="CAF1350034.1"/>
    <property type="molecule type" value="Genomic_DNA"/>
</dbReference>
<dbReference type="Pfam" id="PF21032">
    <property type="entry name" value="PROPPIN"/>
    <property type="match status" value="1"/>
</dbReference>
<dbReference type="PROSITE" id="PS50290">
    <property type="entry name" value="PI3_4_KINASE_3"/>
    <property type="match status" value="1"/>
</dbReference>
<evidence type="ECO:0000256" key="6">
    <source>
        <dbReference type="ARBA" id="ARBA00023006"/>
    </source>
</evidence>
<dbReference type="InterPro" id="IPR002420">
    <property type="entry name" value="PI3K-type_C2_dom"/>
</dbReference>
<accession>A0A815HDE7</accession>
<dbReference type="InterPro" id="IPR036322">
    <property type="entry name" value="WD40_repeat_dom_sf"/>
</dbReference>
<dbReference type="GO" id="GO:0006914">
    <property type="term" value="P:autophagy"/>
    <property type="evidence" value="ECO:0007669"/>
    <property type="project" value="UniProtKB-KW"/>
</dbReference>
<evidence type="ECO:0000259" key="14">
    <source>
        <dbReference type="PROSITE" id="PS51547"/>
    </source>
</evidence>
<dbReference type="GO" id="GO:0016303">
    <property type="term" value="F:1-phosphatidylinositol-3-kinase activity"/>
    <property type="evidence" value="ECO:0007669"/>
    <property type="project" value="TreeGrafter"/>
</dbReference>
<gene>
    <name evidence="15" type="ORF">EDS130_LOCUS10961</name>
    <name evidence="16" type="ORF">XAT740_LOCUS31432</name>
</gene>
<dbReference type="GO" id="GO:0005886">
    <property type="term" value="C:plasma membrane"/>
    <property type="evidence" value="ECO:0007669"/>
    <property type="project" value="TreeGrafter"/>
</dbReference>
<dbReference type="InterPro" id="IPR015943">
    <property type="entry name" value="WD40/YVTN_repeat-like_dom_sf"/>
</dbReference>
<feature type="domain" description="PI3K/PI4K catalytic" evidence="12">
    <location>
        <begin position="1067"/>
        <end position="1345"/>
    </location>
</feature>
<feature type="region of interest" description="Disordered" evidence="9">
    <location>
        <begin position="113"/>
        <end position="133"/>
    </location>
</feature>